<dbReference type="AlphaFoldDB" id="M7SJN2"/>
<name>M7SJN2_EUTLA</name>
<evidence type="ECO:0000313" key="3">
    <source>
        <dbReference type="EMBL" id="EMR64392.1"/>
    </source>
</evidence>
<organism evidence="3 4">
    <name type="scientific">Eutypa lata (strain UCR-EL1)</name>
    <name type="common">Grapevine dieback disease fungus</name>
    <name type="synonym">Eutypa armeniacae</name>
    <dbReference type="NCBI Taxonomy" id="1287681"/>
    <lineage>
        <taxon>Eukaryota</taxon>
        <taxon>Fungi</taxon>
        <taxon>Dikarya</taxon>
        <taxon>Ascomycota</taxon>
        <taxon>Pezizomycotina</taxon>
        <taxon>Sordariomycetes</taxon>
        <taxon>Xylariomycetidae</taxon>
        <taxon>Xylariales</taxon>
        <taxon>Diatrypaceae</taxon>
        <taxon>Eutypa</taxon>
    </lineage>
</organism>
<reference evidence="4" key="1">
    <citation type="journal article" date="2013" name="Genome Announc.">
        <title>Draft genome sequence of the grapevine dieback fungus Eutypa lata UCR-EL1.</title>
        <authorList>
            <person name="Blanco-Ulate B."/>
            <person name="Rolshausen P.E."/>
            <person name="Cantu D."/>
        </authorList>
    </citation>
    <scope>NUCLEOTIDE SEQUENCE [LARGE SCALE GENOMIC DNA]</scope>
    <source>
        <strain evidence="4">UCR-EL1</strain>
    </source>
</reference>
<accession>M7SJN2</accession>
<keyword evidence="4" id="KW-1185">Reference proteome</keyword>
<dbReference type="Proteomes" id="UP000012174">
    <property type="component" value="Unassembled WGS sequence"/>
</dbReference>
<keyword evidence="3" id="KW-0396">Initiation factor</keyword>
<feature type="region of interest" description="Disordered" evidence="1">
    <location>
        <begin position="27"/>
        <end position="95"/>
    </location>
</feature>
<dbReference type="KEGG" id="ela:UCREL1_8667"/>
<dbReference type="Pfam" id="PF20222">
    <property type="entry name" value="DUF6581"/>
    <property type="match status" value="1"/>
</dbReference>
<dbReference type="eggNOG" id="ENOG502S2X2">
    <property type="taxonomic scope" value="Eukaryota"/>
</dbReference>
<dbReference type="OrthoDB" id="5403573at2759"/>
<sequence>MSTQPMVAQWPQENQYTVDNLPGEIVYGIHDDHDAGLSDTSDNQVQPVKPTKPTKPTKSAKPTQQVKKEKAKERKAKQRKAREFKHPHTVNSQSGKGYVTRNLIALPPSQQGRVSRRRPSNDIIRMLGDTAIITAIVVVKSLLGGVEGTIDYGLILKIFPERSFTRLKNYWPKACKQRKRFVDALTDKFQSSFLEAYEKGELPPLDLDNPEDYDWTSLIIWASKLETHGDVDLPESREELDETYLLEEPDDEVIDWREVWFSNVAVHTRIEANIAKPAVIPACAQQDQDQVTIRGRSWIRSLCTTPMGEVGAPNRVMRKLLELGNGNEQETNQLFSKIVAQLIKEKIATRGKSKKFGFRLNFNFDKVVEKSANTEKFFQAAVFKSRLDEAFRSHGEMFLSYASDDGTIMAVINLQAYGRVCMEPIDVPNVPFGFEPGNYEGRSYPKSYYHWKIRLLPTATYLYNEDMPLLDEIRRSRPPTCGPHGTIPIWVDLLNRVDHRRWVEYVCMIAFALATKGPVTPASAAVILRPVVEPFEVQLIMDFLDQLGLLQRAAASPFGSGATAGEWWWLAVGQMIDVKGKGVEISG</sequence>
<feature type="compositionally biased region" description="Basic residues" evidence="1">
    <location>
        <begin position="73"/>
        <end position="88"/>
    </location>
</feature>
<dbReference type="OMA" id="FRTHERW"/>
<feature type="domain" description="Transcription factor tau subunit sfc3/Tfc3 C-terminal" evidence="2">
    <location>
        <begin position="124"/>
        <end position="523"/>
    </location>
</feature>
<gene>
    <name evidence="3" type="ORF">UCREL1_8667</name>
</gene>
<dbReference type="InterPro" id="IPR046488">
    <property type="entry name" value="Sfc3/Tfc3_C"/>
</dbReference>
<dbReference type="EMBL" id="KB707086">
    <property type="protein sequence ID" value="EMR64392.1"/>
    <property type="molecule type" value="Genomic_DNA"/>
</dbReference>
<evidence type="ECO:0000256" key="1">
    <source>
        <dbReference type="SAM" id="MobiDB-lite"/>
    </source>
</evidence>
<keyword evidence="3" id="KW-0648">Protein biosynthesis</keyword>
<proteinExistence type="predicted"/>
<feature type="compositionally biased region" description="Low complexity" evidence="1">
    <location>
        <begin position="44"/>
        <end position="65"/>
    </location>
</feature>
<dbReference type="GO" id="GO:0003743">
    <property type="term" value="F:translation initiation factor activity"/>
    <property type="evidence" value="ECO:0007669"/>
    <property type="project" value="UniProtKB-KW"/>
</dbReference>
<dbReference type="HOGENOM" id="CLU_464621_0_0_1"/>
<dbReference type="STRING" id="1287681.M7SJN2"/>
<protein>
    <submittedName>
        <fullName evidence="3">Putative tfiiic transcription initiation factor complex subunits tfc3 protein</fullName>
    </submittedName>
</protein>
<evidence type="ECO:0000313" key="4">
    <source>
        <dbReference type="Proteomes" id="UP000012174"/>
    </source>
</evidence>
<evidence type="ECO:0000259" key="2">
    <source>
        <dbReference type="Pfam" id="PF20222"/>
    </source>
</evidence>